<dbReference type="PROSITE" id="PS51257">
    <property type="entry name" value="PROKAR_LIPOPROTEIN"/>
    <property type="match status" value="1"/>
</dbReference>
<dbReference type="EMBL" id="UGVL01000001">
    <property type="protein sequence ID" value="SUE33540.1"/>
    <property type="molecule type" value="Genomic_DNA"/>
</dbReference>
<dbReference type="InterPro" id="IPR011050">
    <property type="entry name" value="Pectin_lyase_fold/virulence"/>
</dbReference>
<evidence type="ECO:0000313" key="2">
    <source>
        <dbReference type="EMBL" id="SUE33540.1"/>
    </source>
</evidence>
<dbReference type="AlphaFoldDB" id="A0A379MRL4"/>
<name>A0A379MRL4_9BACT</name>
<dbReference type="OrthoDB" id="5287136at2"/>
<feature type="domain" description="DUF4988" evidence="1">
    <location>
        <begin position="33"/>
        <end position="132"/>
    </location>
</feature>
<reference evidence="2 3" key="1">
    <citation type="submission" date="2018-06" db="EMBL/GenBank/DDBJ databases">
        <authorList>
            <consortium name="Pathogen Informatics"/>
            <person name="Doyle S."/>
        </authorList>
    </citation>
    <scope>NUCLEOTIDE SEQUENCE [LARGE SCALE GENOMIC DNA]</scope>
    <source>
        <strain evidence="2 3">NCTC11190</strain>
    </source>
</reference>
<accession>A0A379MRL4</accession>
<dbReference type="Pfam" id="PF16378">
    <property type="entry name" value="DUF4988"/>
    <property type="match status" value="1"/>
</dbReference>
<dbReference type="InterPro" id="IPR032149">
    <property type="entry name" value="DUF4988"/>
</dbReference>
<dbReference type="InterPro" id="IPR012332">
    <property type="entry name" value="Autotransporter_pectin_lyase_C"/>
</dbReference>
<dbReference type="SUPFAM" id="SSF51126">
    <property type="entry name" value="Pectin lyase-like"/>
    <property type="match status" value="1"/>
</dbReference>
<sequence length="672" mass="71983">MKTKSFTKGLVGCALLAASLVTGCKEYDDTGIRKDIADLQGRVESLEAWCETAKGQISALQSLVTAVESRDYITGVEPVTEAGKETGYAISLGSGKTFTVKHGTQGDPGVTPQIGVAKDEANPSDENYYWTVKTGDDEPEFIVDPATDGKMPVTGEKGDTPELSVAEHNGRLYWKVGEDWLLSDGAKVPATGEQGDAIFAENGVDYTTDPNSVTFTLADGTTFQVPYASTLLTIVADEENVNTFSVTSTLFEESGNVVDIRVESENADGMTIATRVATTRWTVESEINGDVLTITADPANAVELGEKALLKVTVSDATGQVLASGRTVFTNARKDNAILASSPKILANALNNDPEITEIRLDDDLALDQTLVIEFGDAAQRSVRTAQTLEKTIDLNGKTLTGPKNGSTILFINQGTVTFKNGTIDIANAWNQHADIGVGVDKSQDNPKSDEVVSKATAKFHKVKLNACVLVRYGSSVEITDSEVENPLYCVTTNANASKADTEPVTVKITNTKLTGETPVMLNVPSSVEIDNCTITGGWQGVMMRGGTATIKNSRISLQEELAANEGSWLKGRKIKENWGSGNEIPVAGITMGDNTGTAYQYPTSVTLENTQVSGYEDYWAVFADATETCTVNFKYNEQCTFSPKLDQEQSFKQGLSAGKYITVNNKAVVTE</sequence>
<evidence type="ECO:0000259" key="1">
    <source>
        <dbReference type="Pfam" id="PF16378"/>
    </source>
</evidence>
<gene>
    <name evidence="2" type="ORF">NCTC11190_00749</name>
</gene>
<organism evidence="2 3">
    <name type="scientific">Rikenella microfusus</name>
    <dbReference type="NCBI Taxonomy" id="28139"/>
    <lineage>
        <taxon>Bacteria</taxon>
        <taxon>Pseudomonadati</taxon>
        <taxon>Bacteroidota</taxon>
        <taxon>Bacteroidia</taxon>
        <taxon>Bacteroidales</taxon>
        <taxon>Rikenellaceae</taxon>
        <taxon>Rikenella</taxon>
    </lineage>
</organism>
<evidence type="ECO:0000313" key="3">
    <source>
        <dbReference type="Proteomes" id="UP000255233"/>
    </source>
</evidence>
<dbReference type="Proteomes" id="UP000255233">
    <property type="component" value="Unassembled WGS sequence"/>
</dbReference>
<dbReference type="RefSeq" id="WP_027290478.1">
    <property type="nucleotide sequence ID" value="NZ_UGVL01000001.1"/>
</dbReference>
<keyword evidence="3" id="KW-1185">Reference proteome</keyword>
<dbReference type="Gene3D" id="2.160.20.20">
    <property type="match status" value="1"/>
</dbReference>
<proteinExistence type="predicted"/>
<protein>
    <recommendedName>
        <fullName evidence="1">DUF4988 domain-containing protein</fullName>
    </recommendedName>
</protein>